<evidence type="ECO:0000256" key="5">
    <source>
        <dbReference type="ARBA" id="ARBA00023127"/>
    </source>
</evidence>
<dbReference type="GO" id="GO:0051301">
    <property type="term" value="P:cell division"/>
    <property type="evidence" value="ECO:0007669"/>
    <property type="project" value="UniProtKB-KW"/>
</dbReference>
<organism evidence="10 11">
    <name type="scientific">Rattus norvegicus</name>
    <name type="common">Rat</name>
    <dbReference type="NCBI Taxonomy" id="10116"/>
    <lineage>
        <taxon>Eukaryota</taxon>
        <taxon>Metazoa</taxon>
        <taxon>Chordata</taxon>
        <taxon>Craniata</taxon>
        <taxon>Vertebrata</taxon>
        <taxon>Euteleostomi</taxon>
        <taxon>Mammalia</taxon>
        <taxon>Eutheria</taxon>
        <taxon>Euarchontoglires</taxon>
        <taxon>Glires</taxon>
        <taxon>Rodentia</taxon>
        <taxon>Myomorpha</taxon>
        <taxon>Muroidea</taxon>
        <taxon>Muridae</taxon>
        <taxon>Murinae</taxon>
        <taxon>Rattus</taxon>
    </lineage>
</organism>
<dbReference type="SMART" id="SM00385">
    <property type="entry name" value="CYCLIN"/>
    <property type="match status" value="1"/>
</dbReference>
<evidence type="ECO:0000256" key="6">
    <source>
        <dbReference type="ARBA" id="ARBA00023242"/>
    </source>
</evidence>
<keyword evidence="6" id="KW-0539">Nucleus</keyword>
<dbReference type="InterPro" id="IPR006671">
    <property type="entry name" value="Cyclin_N"/>
</dbReference>
<accession>A6KPB7</accession>
<dbReference type="InterPro" id="IPR048258">
    <property type="entry name" value="Cyclins_cyclin-box"/>
</dbReference>
<evidence type="ECO:0000256" key="3">
    <source>
        <dbReference type="ARBA" id="ARBA00022618"/>
    </source>
</evidence>
<dbReference type="AlphaFoldDB" id="A6KPB7"/>
<dbReference type="Proteomes" id="UP000234681">
    <property type="component" value="Chromosome X"/>
</dbReference>
<dbReference type="EMBL" id="CH474078">
    <property type="protein sequence ID" value="EDL83865.1"/>
    <property type="molecule type" value="Genomic_DNA"/>
</dbReference>
<dbReference type="FunFam" id="1.10.472.10:FF:000001">
    <property type="entry name" value="G2/mitotic-specific cyclin"/>
    <property type="match status" value="1"/>
</dbReference>
<dbReference type="InterPro" id="IPR039361">
    <property type="entry name" value="Cyclin"/>
</dbReference>
<dbReference type="InterPro" id="IPR013763">
    <property type="entry name" value="Cyclin-like_dom"/>
</dbReference>
<name>A6KPB7_RAT</name>
<comment type="similarity">
    <text evidence="2">Belongs to the cyclin family. Cyclin AB subfamily.</text>
</comment>
<evidence type="ECO:0000259" key="9">
    <source>
        <dbReference type="SMART" id="SM00385"/>
    </source>
</evidence>
<comment type="subcellular location">
    <subcellularLocation>
        <location evidence="1">Nucleus</location>
    </subcellularLocation>
</comment>
<keyword evidence="4" id="KW-0498">Mitosis</keyword>
<dbReference type="GO" id="GO:0044772">
    <property type="term" value="P:mitotic cell cycle phase transition"/>
    <property type="evidence" value="ECO:0007669"/>
    <property type="project" value="InterPro"/>
</dbReference>
<dbReference type="InterPro" id="IPR046965">
    <property type="entry name" value="Cyclin_A/B-like"/>
</dbReference>
<evidence type="ECO:0000256" key="8">
    <source>
        <dbReference type="RuleBase" id="RU000383"/>
    </source>
</evidence>
<dbReference type="PANTHER" id="PTHR10177">
    <property type="entry name" value="CYCLINS"/>
    <property type="match status" value="1"/>
</dbReference>
<dbReference type="SUPFAM" id="SSF47954">
    <property type="entry name" value="Cyclin-like"/>
    <property type="match status" value="2"/>
</dbReference>
<dbReference type="PROSITE" id="PS00292">
    <property type="entry name" value="CYCLINS"/>
    <property type="match status" value="1"/>
</dbReference>
<evidence type="ECO:0000256" key="1">
    <source>
        <dbReference type="ARBA" id="ARBA00004123"/>
    </source>
</evidence>
<dbReference type="Gene3D" id="1.10.472.10">
    <property type="entry name" value="Cyclin-like"/>
    <property type="match status" value="2"/>
</dbReference>
<dbReference type="InterPro" id="IPR004367">
    <property type="entry name" value="Cyclin_C-dom"/>
</dbReference>
<dbReference type="InterPro" id="IPR036915">
    <property type="entry name" value="Cyclin-like_sf"/>
</dbReference>
<protein>
    <submittedName>
        <fullName evidence="10">Cyclin B3 (Predicted)</fullName>
    </submittedName>
</protein>
<proteinExistence type="inferred from homology"/>
<dbReference type="Pfam" id="PF00134">
    <property type="entry name" value="Cyclin_N"/>
    <property type="match status" value="1"/>
</dbReference>
<reference evidence="11" key="1">
    <citation type="submission" date="2005-09" db="EMBL/GenBank/DDBJ databases">
        <authorList>
            <person name="Mural R.J."/>
            <person name="Li P.W."/>
            <person name="Adams M.D."/>
            <person name="Amanatides P.G."/>
            <person name="Baden-Tillson H."/>
            <person name="Barnstead M."/>
            <person name="Chin S.H."/>
            <person name="Dew I."/>
            <person name="Evans C.A."/>
            <person name="Ferriera S."/>
            <person name="Flanigan M."/>
            <person name="Fosler C."/>
            <person name="Glodek A."/>
            <person name="Gu Z."/>
            <person name="Holt R.A."/>
            <person name="Jennings D."/>
            <person name="Kraft C.L."/>
            <person name="Lu F."/>
            <person name="Nguyen T."/>
            <person name="Nusskern D.R."/>
            <person name="Pfannkoch C.M."/>
            <person name="Sitter C."/>
            <person name="Sutton G.G."/>
            <person name="Venter J.C."/>
            <person name="Wang Z."/>
            <person name="Woodage T."/>
            <person name="Zheng X.H."/>
            <person name="Zhong F."/>
        </authorList>
    </citation>
    <scope>NUCLEOTIDE SEQUENCE [LARGE SCALE GENOMIC DNA]</scope>
    <source>
        <strain>BN</strain>
        <strain evidence="11">Sprague-Dawley</strain>
    </source>
</reference>
<keyword evidence="7" id="KW-0131">Cell cycle</keyword>
<evidence type="ECO:0000256" key="7">
    <source>
        <dbReference type="ARBA" id="ARBA00023306"/>
    </source>
</evidence>
<gene>
    <name evidence="10" type="primary">Ccnb3_predicted</name>
    <name evidence="10" type="ORF">rCG_22906</name>
</gene>
<sequence length="191" mass="22488">MDEQMELTSDMRAILVDWMVEVQANFRMSHETLYLAVKLMDRYLMKAQCEKNHLQLLGSTAYMIAAKFEESYPPSLTEFLYICEDLYPKSEMVSLERNILKTLNFDINIPIAYHFLRRYASVPSLEYSTGYQLAELHILVRKLNHLLNFRSRTVLKNVFEKYSEETYFEVAKIPPLSMKDLEDLLNCALFS</sequence>
<evidence type="ECO:0000313" key="11">
    <source>
        <dbReference type="Proteomes" id="UP000234681"/>
    </source>
</evidence>
<evidence type="ECO:0000256" key="2">
    <source>
        <dbReference type="ARBA" id="ARBA00006955"/>
    </source>
</evidence>
<keyword evidence="5 8" id="KW-0195">Cyclin</keyword>
<evidence type="ECO:0000256" key="4">
    <source>
        <dbReference type="ARBA" id="ARBA00022776"/>
    </source>
</evidence>
<dbReference type="Pfam" id="PF02984">
    <property type="entry name" value="Cyclin_C"/>
    <property type="match status" value="1"/>
</dbReference>
<dbReference type="GO" id="GO:0005634">
    <property type="term" value="C:nucleus"/>
    <property type="evidence" value="ECO:0007669"/>
    <property type="project" value="UniProtKB-SubCell"/>
</dbReference>
<dbReference type="GO" id="GO:0016538">
    <property type="term" value="F:cyclin-dependent protein serine/threonine kinase regulator activity"/>
    <property type="evidence" value="ECO:0007669"/>
    <property type="project" value="InterPro"/>
</dbReference>
<feature type="domain" description="Cyclin-like" evidence="9">
    <location>
        <begin position="17"/>
        <end position="101"/>
    </location>
</feature>
<dbReference type="GO" id="GO:0019901">
    <property type="term" value="F:protein kinase binding"/>
    <property type="evidence" value="ECO:0007669"/>
    <property type="project" value="UniProtKB-ARBA"/>
</dbReference>
<evidence type="ECO:0000313" key="10">
    <source>
        <dbReference type="EMBL" id="EDL83865.1"/>
    </source>
</evidence>
<keyword evidence="3" id="KW-0132">Cell division</keyword>
<dbReference type="PIRSF" id="PIRSF001771">
    <property type="entry name" value="Cyclin_A_B_D_E"/>
    <property type="match status" value="1"/>
</dbReference>